<evidence type="ECO:0000313" key="1">
    <source>
        <dbReference type="EMBL" id="WGM00904.1"/>
    </source>
</evidence>
<accession>A0AA95GQE7</accession>
<proteinExistence type="predicted"/>
<protein>
    <submittedName>
        <fullName evidence="1">Uncharacterized protein</fullName>
    </submittedName>
</protein>
<name>A0AA95GQE7_9GAMM</name>
<dbReference type="EMBL" id="CP123504">
    <property type="protein sequence ID" value="WGM00904.1"/>
    <property type="molecule type" value="Genomic_DNA"/>
</dbReference>
<gene>
    <name evidence="1" type="ORF">QE210_13760</name>
</gene>
<evidence type="ECO:0000313" key="2">
    <source>
        <dbReference type="Proteomes" id="UP001177595"/>
    </source>
</evidence>
<organism evidence="1 2">
    <name type="scientific">Arsenophonus nasoniae</name>
    <name type="common">son-killer infecting Nasonia vitripennis</name>
    <dbReference type="NCBI Taxonomy" id="638"/>
    <lineage>
        <taxon>Bacteria</taxon>
        <taxon>Pseudomonadati</taxon>
        <taxon>Pseudomonadota</taxon>
        <taxon>Gammaproteobacteria</taxon>
        <taxon>Enterobacterales</taxon>
        <taxon>Morganellaceae</taxon>
        <taxon>Arsenophonus</taxon>
    </lineage>
</organism>
<reference evidence="1" key="1">
    <citation type="submission" date="2023-04" db="EMBL/GenBank/DDBJ databases">
        <title>Genome dynamics across the evolutionary transition to endosymbiosis.</title>
        <authorList>
            <person name="Siozios S."/>
            <person name="Nadal-Jimenez P."/>
            <person name="Azagi T."/>
            <person name="Sprong H."/>
            <person name="Frost C.L."/>
            <person name="Parratt S.R."/>
            <person name="Taylor G."/>
            <person name="Brettell L."/>
            <person name="Lew K.C."/>
            <person name="Croft L."/>
            <person name="King K.C."/>
            <person name="Brockhurst M.A."/>
            <person name="Hypsa V."/>
            <person name="Novakova E."/>
            <person name="Darby A.C."/>
            <person name="Hurst G.D.D."/>
        </authorList>
    </citation>
    <scope>NUCLEOTIDE SEQUENCE</scope>
    <source>
        <strain evidence="1">APv</strain>
    </source>
</reference>
<sequence length="89" mass="10217">MPKHPNHHHHQLNSKPLTWDSKVKGFSLYVESEDVHTAIVAFEHALSELKNEETTFKESGVMIGDIKTGYSYPYRFHCAAKGLYWDEVG</sequence>
<dbReference type="AlphaFoldDB" id="A0AA95GQE7"/>
<dbReference type="Proteomes" id="UP001177595">
    <property type="component" value="Chromosome"/>
</dbReference>
<dbReference type="RefSeq" id="WP_280624442.1">
    <property type="nucleotide sequence ID" value="NZ_CP123504.1"/>
</dbReference>